<proteinExistence type="predicted"/>
<evidence type="ECO:0000256" key="2">
    <source>
        <dbReference type="ARBA" id="ARBA00023002"/>
    </source>
</evidence>
<evidence type="ECO:0000313" key="5">
    <source>
        <dbReference type="EMBL" id="MFB0835824.1"/>
    </source>
</evidence>
<dbReference type="Proteomes" id="UP001575652">
    <property type="component" value="Unassembled WGS sequence"/>
</dbReference>
<accession>A0ABV4URY8</accession>
<keyword evidence="6" id="KW-1185">Reference proteome</keyword>
<dbReference type="PANTHER" id="PTHR48105">
    <property type="entry name" value="THIOREDOXIN REDUCTASE 1-RELATED-RELATED"/>
    <property type="match status" value="1"/>
</dbReference>
<organism evidence="5 6">
    <name type="scientific">Arthrobacter halodurans</name>
    <dbReference type="NCBI Taxonomy" id="516699"/>
    <lineage>
        <taxon>Bacteria</taxon>
        <taxon>Bacillati</taxon>
        <taxon>Actinomycetota</taxon>
        <taxon>Actinomycetes</taxon>
        <taxon>Micrococcales</taxon>
        <taxon>Micrococcaceae</taxon>
        <taxon>Arthrobacter</taxon>
    </lineage>
</organism>
<dbReference type="InterPro" id="IPR036188">
    <property type="entry name" value="FAD/NAD-bd_sf"/>
</dbReference>
<gene>
    <name evidence="5" type="ORF">ACETWP_14625</name>
</gene>
<dbReference type="Pfam" id="PF07992">
    <property type="entry name" value="Pyr_redox_2"/>
    <property type="match status" value="1"/>
</dbReference>
<protein>
    <submittedName>
        <fullName evidence="5">NAD(P)/FAD-dependent oxidoreductase</fullName>
    </submittedName>
</protein>
<dbReference type="InterPro" id="IPR023753">
    <property type="entry name" value="FAD/NAD-binding_dom"/>
</dbReference>
<keyword evidence="2" id="KW-0560">Oxidoreductase</keyword>
<comment type="catalytic activity">
    <reaction evidence="3">
        <text>[thioredoxin]-dithiol + NADP(+) = [thioredoxin]-disulfide + NADPH + H(+)</text>
        <dbReference type="Rhea" id="RHEA:20345"/>
        <dbReference type="Rhea" id="RHEA-COMP:10698"/>
        <dbReference type="Rhea" id="RHEA-COMP:10700"/>
        <dbReference type="ChEBI" id="CHEBI:15378"/>
        <dbReference type="ChEBI" id="CHEBI:29950"/>
        <dbReference type="ChEBI" id="CHEBI:50058"/>
        <dbReference type="ChEBI" id="CHEBI:57783"/>
        <dbReference type="ChEBI" id="CHEBI:58349"/>
        <dbReference type="EC" id="1.8.1.9"/>
    </reaction>
</comment>
<evidence type="ECO:0000256" key="1">
    <source>
        <dbReference type="ARBA" id="ARBA00022630"/>
    </source>
</evidence>
<dbReference type="RefSeq" id="WP_373973000.1">
    <property type="nucleotide sequence ID" value="NZ_JBHDLJ010000014.1"/>
</dbReference>
<evidence type="ECO:0000259" key="4">
    <source>
        <dbReference type="Pfam" id="PF07992"/>
    </source>
</evidence>
<reference evidence="5 6" key="1">
    <citation type="submission" date="2024-09" db="EMBL/GenBank/DDBJ databases">
        <authorList>
            <person name="Salinas-Garcia M.A."/>
            <person name="Prieme A."/>
        </authorList>
    </citation>
    <scope>NUCLEOTIDE SEQUENCE [LARGE SCALE GENOMIC DNA]</scope>
    <source>
        <strain evidence="5 6">DSM 21081</strain>
    </source>
</reference>
<dbReference type="Gene3D" id="3.50.50.60">
    <property type="entry name" value="FAD/NAD(P)-binding domain"/>
    <property type="match status" value="2"/>
</dbReference>
<dbReference type="InterPro" id="IPR050097">
    <property type="entry name" value="Ferredoxin-NADP_redctase_2"/>
</dbReference>
<comment type="caution">
    <text evidence="5">The sequence shown here is derived from an EMBL/GenBank/DDBJ whole genome shotgun (WGS) entry which is preliminary data.</text>
</comment>
<sequence>MVKSAAQENLGEYDVVVVGGGAAGLSGALALARARRSVLVVDAGDPRNAPAGHVHNYLGLEGTPPRDLIAAGRRDAASYGADFRAGEVTAARRGSDGMFHLDVRVDGDRDADGDGDVDGNHGGAVRARRLLIASGVVDRRPDIDGLAGRWGRDVLHCPYCHGWEIRDKPLGIVATHVAAAVHQALLWRQWTDDVVLFLHTAGSPGDAALEQLEARGIRVVPGKVEALETRGDRLSGVRLAGGAVVPREAVAVFSRVEVRGEFLAQLGVEAVEVAQGDVPMGTSIPVDPMGATPVPGVYAAGNVANPAAQVISSAAAGLMAGAAINADLVAEDTRRAVEARAVGARAGSTAAAGGAG</sequence>
<keyword evidence="1" id="KW-0285">Flavoprotein</keyword>
<dbReference type="PRINTS" id="PR00368">
    <property type="entry name" value="FADPNR"/>
</dbReference>
<evidence type="ECO:0000313" key="6">
    <source>
        <dbReference type="Proteomes" id="UP001575652"/>
    </source>
</evidence>
<dbReference type="SUPFAM" id="SSF51905">
    <property type="entry name" value="FAD/NAD(P)-binding domain"/>
    <property type="match status" value="1"/>
</dbReference>
<dbReference type="PRINTS" id="PR00469">
    <property type="entry name" value="PNDRDTASEII"/>
</dbReference>
<evidence type="ECO:0000256" key="3">
    <source>
        <dbReference type="ARBA" id="ARBA00048132"/>
    </source>
</evidence>
<feature type="domain" description="FAD/NAD(P)-binding" evidence="4">
    <location>
        <begin position="13"/>
        <end position="314"/>
    </location>
</feature>
<name>A0ABV4URY8_9MICC</name>
<dbReference type="EMBL" id="JBHDLJ010000014">
    <property type="protein sequence ID" value="MFB0835824.1"/>
    <property type="molecule type" value="Genomic_DNA"/>
</dbReference>